<accession>A0ABQ0LFV0</accession>
<keyword evidence="3" id="KW-1185">Reference proteome</keyword>
<dbReference type="Proteomes" id="UP000815677">
    <property type="component" value="Unassembled WGS sequence"/>
</dbReference>
<evidence type="ECO:0000313" key="3">
    <source>
        <dbReference type="Proteomes" id="UP000815677"/>
    </source>
</evidence>
<sequence length="489" mass="53657">MNSFHPYRRRPRRKVPAPKPGTALHGHLQQWNAVVDAGNIPTFNHQTQTVETIVRPHIEMNGRLVPTGVANIDPSNVTCPCTQANGEPYSHHVLKRGQGYEDYDHFVPPADAPNCVFKVPILKVRRRRVLRTQEEFNAWNAVHNDNSDSESSSSSPSPSSSTPASSTLTTPATSPQKATTVASAQSSSSLAIELVPDASVPPLLVIAACKGVTSAMLMDAIYPSAADDARRLLADDPHARYAGLRLDQGACTYPRTVAVARANVDYTLLDVFTQFHVNRTFIAVPDSHPFHPLRGIHVLLVIYDNSVFRGVARFTLERTFANTALGWIISSLNSTRGVHLRAYRVAKSRMSWCTGCDCYFSPDGYKDHRNSEGECIIHPDLNKIPPSPLASPSEAEFRQRTYRDAAAEAREFESTLETPLGVAWAAVNSRLGLPADVWFGVLMAVQQCDDCGLVRTFPAHELHLRNGFCGDPGQELRIVTGTSDDDDGL</sequence>
<evidence type="ECO:0000313" key="2">
    <source>
        <dbReference type="EMBL" id="GAT49968.1"/>
    </source>
</evidence>
<feature type="compositionally biased region" description="Basic residues" evidence="1">
    <location>
        <begin position="1"/>
        <end position="16"/>
    </location>
</feature>
<gene>
    <name evidence="2" type="ORF">MCHLO_07251</name>
</gene>
<feature type="region of interest" description="Disordered" evidence="1">
    <location>
        <begin position="1"/>
        <end position="23"/>
    </location>
</feature>
<feature type="region of interest" description="Disordered" evidence="1">
    <location>
        <begin position="141"/>
        <end position="178"/>
    </location>
</feature>
<organism evidence="2 3">
    <name type="scientific">Mycena chlorophos</name>
    <name type="common">Agaric fungus</name>
    <name type="synonym">Agaricus chlorophos</name>
    <dbReference type="NCBI Taxonomy" id="658473"/>
    <lineage>
        <taxon>Eukaryota</taxon>
        <taxon>Fungi</taxon>
        <taxon>Dikarya</taxon>
        <taxon>Basidiomycota</taxon>
        <taxon>Agaricomycotina</taxon>
        <taxon>Agaricomycetes</taxon>
        <taxon>Agaricomycetidae</taxon>
        <taxon>Agaricales</taxon>
        <taxon>Marasmiineae</taxon>
        <taxon>Mycenaceae</taxon>
        <taxon>Mycena</taxon>
    </lineage>
</organism>
<name>A0ABQ0LFV0_MYCCL</name>
<evidence type="ECO:0000256" key="1">
    <source>
        <dbReference type="SAM" id="MobiDB-lite"/>
    </source>
</evidence>
<proteinExistence type="predicted"/>
<feature type="compositionally biased region" description="Low complexity" evidence="1">
    <location>
        <begin position="149"/>
        <end position="175"/>
    </location>
</feature>
<dbReference type="EMBL" id="DF846060">
    <property type="protein sequence ID" value="GAT49968.1"/>
    <property type="molecule type" value="Genomic_DNA"/>
</dbReference>
<reference evidence="2" key="1">
    <citation type="submission" date="2014-09" db="EMBL/GenBank/DDBJ databases">
        <title>Genome sequence of the luminous mushroom Mycena chlorophos for searching fungal bioluminescence genes.</title>
        <authorList>
            <person name="Tanaka Y."/>
            <person name="Kasuga D."/>
            <person name="Oba Y."/>
            <person name="Hase S."/>
            <person name="Sato K."/>
            <person name="Oba Y."/>
            <person name="Sakakibara Y."/>
        </authorList>
    </citation>
    <scope>NUCLEOTIDE SEQUENCE</scope>
</reference>
<evidence type="ECO:0008006" key="4">
    <source>
        <dbReference type="Google" id="ProtNLM"/>
    </source>
</evidence>
<protein>
    <recommendedName>
        <fullName evidence="4">HMG domain-containing protein</fullName>
    </recommendedName>
</protein>